<keyword evidence="3" id="KW-0238">DNA-binding</keyword>
<keyword evidence="4" id="KW-0804">Transcription</keyword>
<evidence type="ECO:0000256" key="4">
    <source>
        <dbReference type="ARBA" id="ARBA00023163"/>
    </source>
</evidence>
<feature type="domain" description="HTH lysR-type" evidence="5">
    <location>
        <begin position="1"/>
        <end position="61"/>
    </location>
</feature>
<evidence type="ECO:0000259" key="5">
    <source>
        <dbReference type="PROSITE" id="PS50931"/>
    </source>
</evidence>
<dbReference type="GO" id="GO:0003700">
    <property type="term" value="F:DNA-binding transcription factor activity"/>
    <property type="evidence" value="ECO:0007669"/>
    <property type="project" value="InterPro"/>
</dbReference>
<dbReference type="Gene3D" id="3.40.190.290">
    <property type="match status" value="1"/>
</dbReference>
<dbReference type="SUPFAM" id="SSF53850">
    <property type="entry name" value="Periplasmic binding protein-like II"/>
    <property type="match status" value="1"/>
</dbReference>
<dbReference type="RefSeq" id="WP_015153086.1">
    <property type="nucleotide sequence ID" value="NZ_JAVKZF010000002.1"/>
</dbReference>
<evidence type="ECO:0000256" key="3">
    <source>
        <dbReference type="ARBA" id="ARBA00023125"/>
    </source>
</evidence>
<reference evidence="6 7" key="1">
    <citation type="journal article" date="2019" name="Genome Biol. Evol.">
        <title>Day and night: Metabolic profiles and evolutionary relationships of six axenic non-marine cyanobacteria.</title>
        <authorList>
            <person name="Will S.E."/>
            <person name="Henke P."/>
            <person name="Boedeker C."/>
            <person name="Huang S."/>
            <person name="Brinkmann H."/>
            <person name="Rohde M."/>
            <person name="Jarek M."/>
            <person name="Friedl T."/>
            <person name="Seufert S."/>
            <person name="Schumacher M."/>
            <person name="Overmann J."/>
            <person name="Neumann-Schaal M."/>
            <person name="Petersen J."/>
        </authorList>
    </citation>
    <scope>NUCLEOTIDE SEQUENCE [LARGE SCALE GENOMIC DNA]</scope>
    <source>
        <strain evidence="6 7">SAG 39.79</strain>
    </source>
</reference>
<dbReference type="SUPFAM" id="SSF46785">
    <property type="entry name" value="Winged helix' DNA-binding domain"/>
    <property type="match status" value="1"/>
</dbReference>
<dbReference type="Pfam" id="PF03466">
    <property type="entry name" value="LysR_substrate"/>
    <property type="match status" value="1"/>
</dbReference>
<keyword evidence="7" id="KW-1185">Reference proteome</keyword>
<comment type="similarity">
    <text evidence="1">Belongs to the LysR transcriptional regulatory family.</text>
</comment>
<comment type="caution">
    <text evidence="6">The sequence shown here is derived from an EMBL/GenBank/DDBJ whole genome shotgun (WGS) entry which is preliminary data.</text>
</comment>
<evidence type="ECO:0000313" key="6">
    <source>
        <dbReference type="EMBL" id="RUT13526.1"/>
    </source>
</evidence>
<dbReference type="InterPro" id="IPR036390">
    <property type="entry name" value="WH_DNA-bd_sf"/>
</dbReference>
<dbReference type="PANTHER" id="PTHR30126:SF5">
    <property type="entry name" value="HTH-TYPE TRANSCRIPTIONAL ACTIVATOR CMPR"/>
    <property type="match status" value="1"/>
</dbReference>
<dbReference type="GO" id="GO:0000976">
    <property type="term" value="F:transcription cis-regulatory region binding"/>
    <property type="evidence" value="ECO:0007669"/>
    <property type="project" value="TreeGrafter"/>
</dbReference>
<proteinExistence type="inferred from homology"/>
<name>A0AB37UQF0_9CYAN</name>
<dbReference type="Gene3D" id="1.10.10.10">
    <property type="entry name" value="Winged helix-like DNA-binding domain superfamily/Winged helix DNA-binding domain"/>
    <property type="match status" value="1"/>
</dbReference>
<dbReference type="Proteomes" id="UP000282574">
    <property type="component" value="Unassembled WGS sequence"/>
</dbReference>
<dbReference type="PRINTS" id="PR00039">
    <property type="entry name" value="HTHLYSR"/>
</dbReference>
<dbReference type="EMBL" id="RSCK01000006">
    <property type="protein sequence ID" value="RUT13526.1"/>
    <property type="molecule type" value="Genomic_DNA"/>
</dbReference>
<dbReference type="InterPro" id="IPR005119">
    <property type="entry name" value="LysR_subst-bd"/>
</dbReference>
<sequence>MKQATLHQLKVFEAAARNGSFTRAAEELFLTQPTVSMQVKQLTKAVGLPLFEQVGKRLYLTEAGRELFATCREIFEKLAQFEMTVADLKGLKQGRLRLAVITTAKYFVPRLLGPFCQLYPGIDIALQVTNHSGIVDRLKENLDDLYIMSQLPEHLDIGFQPFLENPLVVLAPANHPLAGEKNISLQQLSEEPFILREPGSGTRTAVQKLFDEQGIKLKVKLELGSNEAIKQAIAGGLGLSVLSRHTIIPESANPELTVLDVEYFPIERNWYMVYPAGKQMSVVARTYFEYLLNAAQQIVEQTKGTL</sequence>
<dbReference type="InterPro" id="IPR000847">
    <property type="entry name" value="LysR_HTH_N"/>
</dbReference>
<dbReference type="PANTHER" id="PTHR30126">
    <property type="entry name" value="HTH-TYPE TRANSCRIPTIONAL REGULATOR"/>
    <property type="match status" value="1"/>
</dbReference>
<protein>
    <submittedName>
        <fullName evidence="6">Transcriptional regulator</fullName>
    </submittedName>
</protein>
<evidence type="ECO:0000313" key="7">
    <source>
        <dbReference type="Proteomes" id="UP000282574"/>
    </source>
</evidence>
<dbReference type="PROSITE" id="PS50931">
    <property type="entry name" value="HTH_LYSR"/>
    <property type="match status" value="1"/>
</dbReference>
<dbReference type="CDD" id="cd08419">
    <property type="entry name" value="PBP2_CbbR_RubisCO_like"/>
    <property type="match status" value="1"/>
</dbReference>
<keyword evidence="2" id="KW-0805">Transcription regulation</keyword>
<organism evidence="6 7">
    <name type="scientific">Chroococcidiopsis cubana SAG 39.79</name>
    <dbReference type="NCBI Taxonomy" id="388085"/>
    <lineage>
        <taxon>Bacteria</taxon>
        <taxon>Bacillati</taxon>
        <taxon>Cyanobacteriota</taxon>
        <taxon>Cyanophyceae</taxon>
        <taxon>Chroococcidiopsidales</taxon>
        <taxon>Chroococcidiopsidaceae</taxon>
        <taxon>Chroococcidiopsis</taxon>
    </lineage>
</organism>
<dbReference type="InterPro" id="IPR036388">
    <property type="entry name" value="WH-like_DNA-bd_sf"/>
</dbReference>
<dbReference type="AlphaFoldDB" id="A0AB37UQF0"/>
<dbReference type="FunFam" id="1.10.10.10:FF:000001">
    <property type="entry name" value="LysR family transcriptional regulator"/>
    <property type="match status" value="1"/>
</dbReference>
<dbReference type="Pfam" id="PF00126">
    <property type="entry name" value="HTH_1"/>
    <property type="match status" value="1"/>
</dbReference>
<evidence type="ECO:0000256" key="2">
    <source>
        <dbReference type="ARBA" id="ARBA00023015"/>
    </source>
</evidence>
<gene>
    <name evidence="6" type="ORF">DSM107010_11490</name>
</gene>
<accession>A0AB37UQF0</accession>
<evidence type="ECO:0000256" key="1">
    <source>
        <dbReference type="ARBA" id="ARBA00009437"/>
    </source>
</evidence>